<dbReference type="PANTHER" id="PTHR30096:SF0">
    <property type="entry name" value="4,5-DOPA DIOXYGENASE EXTRADIOL-LIKE PROTEIN"/>
    <property type="match status" value="1"/>
</dbReference>
<dbReference type="SUPFAM" id="SSF53213">
    <property type="entry name" value="LigB-like"/>
    <property type="match status" value="1"/>
</dbReference>
<reference evidence="7 8" key="1">
    <citation type="journal article" date="2018" name="Mol. Biol. Evol.">
        <title>Broad Genomic Sampling Reveals a Smut Pathogenic Ancestry of the Fungal Clade Ustilaginomycotina.</title>
        <authorList>
            <person name="Kijpornyongpan T."/>
            <person name="Mondo S.J."/>
            <person name="Barry K."/>
            <person name="Sandor L."/>
            <person name="Lee J."/>
            <person name="Lipzen A."/>
            <person name="Pangilinan J."/>
            <person name="LaButti K."/>
            <person name="Hainaut M."/>
            <person name="Henrissat B."/>
            <person name="Grigoriev I.V."/>
            <person name="Spatafora J.W."/>
            <person name="Aime M.C."/>
        </authorList>
    </citation>
    <scope>NUCLEOTIDE SEQUENCE [LARGE SCALE GENOMIC DNA]</scope>
    <source>
        <strain evidence="7 8">MCA 4198</strain>
    </source>
</reference>
<evidence type="ECO:0000256" key="5">
    <source>
        <dbReference type="ARBA" id="ARBA00023002"/>
    </source>
</evidence>
<evidence type="ECO:0000313" key="7">
    <source>
        <dbReference type="EMBL" id="PWN91568.1"/>
    </source>
</evidence>
<evidence type="ECO:0000256" key="1">
    <source>
        <dbReference type="ARBA" id="ARBA00001947"/>
    </source>
</evidence>
<dbReference type="STRING" id="215250.A0A316YSC2"/>
<dbReference type="Gene3D" id="3.40.830.10">
    <property type="entry name" value="LigB-like"/>
    <property type="match status" value="1"/>
</dbReference>
<comment type="similarity">
    <text evidence="2">Belongs to the DODA-type extradiol aromatic ring-opening dioxygenase family.</text>
</comment>
<dbReference type="GO" id="GO:0008270">
    <property type="term" value="F:zinc ion binding"/>
    <property type="evidence" value="ECO:0007669"/>
    <property type="project" value="InterPro"/>
</dbReference>
<keyword evidence="4" id="KW-0862">Zinc</keyword>
<dbReference type="InterPro" id="IPR004183">
    <property type="entry name" value="Xdiol_dOase_suB"/>
</dbReference>
<dbReference type="OrthoDB" id="7396853at2759"/>
<evidence type="ECO:0000313" key="8">
    <source>
        <dbReference type="Proteomes" id="UP000245768"/>
    </source>
</evidence>
<protein>
    <submittedName>
        <fullName evidence="7">Extradiol aromatic ring-opening dioxygenase</fullName>
    </submittedName>
</protein>
<dbReference type="GO" id="GO:0008198">
    <property type="term" value="F:ferrous iron binding"/>
    <property type="evidence" value="ECO:0007669"/>
    <property type="project" value="InterPro"/>
</dbReference>
<evidence type="ECO:0000256" key="3">
    <source>
        <dbReference type="ARBA" id="ARBA00022723"/>
    </source>
</evidence>
<keyword evidence="3" id="KW-0479">Metal-binding</keyword>
<dbReference type="CDD" id="cd07363">
    <property type="entry name" value="45_DOPA_Dioxygenase"/>
    <property type="match status" value="1"/>
</dbReference>
<dbReference type="EMBL" id="KZ819635">
    <property type="protein sequence ID" value="PWN91568.1"/>
    <property type="molecule type" value="Genomic_DNA"/>
</dbReference>
<proteinExistence type="inferred from homology"/>
<dbReference type="Pfam" id="PF02900">
    <property type="entry name" value="LigB"/>
    <property type="match status" value="1"/>
</dbReference>
<dbReference type="RefSeq" id="XP_025378766.1">
    <property type="nucleotide sequence ID" value="XM_025519937.1"/>
</dbReference>
<name>A0A316YSC2_9BASI</name>
<keyword evidence="8" id="KW-1185">Reference proteome</keyword>
<accession>A0A316YSC2</accession>
<keyword evidence="5" id="KW-0560">Oxidoreductase</keyword>
<comment type="cofactor">
    <cofactor evidence="1">
        <name>Zn(2+)</name>
        <dbReference type="ChEBI" id="CHEBI:29105"/>
    </cofactor>
</comment>
<gene>
    <name evidence="7" type="ORF">FA10DRAFT_258930</name>
</gene>
<dbReference type="Proteomes" id="UP000245768">
    <property type="component" value="Unassembled WGS sequence"/>
</dbReference>
<evidence type="ECO:0000256" key="2">
    <source>
        <dbReference type="ARBA" id="ARBA00007581"/>
    </source>
</evidence>
<dbReference type="FunCoup" id="A0A316YSC2">
    <property type="interactions" value="263"/>
</dbReference>
<dbReference type="AlphaFoldDB" id="A0A316YSC2"/>
<dbReference type="PANTHER" id="PTHR30096">
    <property type="entry name" value="4,5-DOPA DIOXYGENASE EXTRADIOL-LIKE PROTEIN"/>
    <property type="match status" value="1"/>
</dbReference>
<dbReference type="PIRSF" id="PIRSF006157">
    <property type="entry name" value="Doxgns_DODA"/>
    <property type="match status" value="1"/>
</dbReference>
<keyword evidence="7" id="KW-0223">Dioxygenase</keyword>
<dbReference type="InParanoid" id="A0A316YSC2"/>
<evidence type="ECO:0000259" key="6">
    <source>
        <dbReference type="Pfam" id="PF02900"/>
    </source>
</evidence>
<organism evidence="7 8">
    <name type="scientific">Acaromyces ingoldii</name>
    <dbReference type="NCBI Taxonomy" id="215250"/>
    <lineage>
        <taxon>Eukaryota</taxon>
        <taxon>Fungi</taxon>
        <taxon>Dikarya</taxon>
        <taxon>Basidiomycota</taxon>
        <taxon>Ustilaginomycotina</taxon>
        <taxon>Exobasidiomycetes</taxon>
        <taxon>Exobasidiales</taxon>
        <taxon>Cryptobasidiaceae</taxon>
        <taxon>Acaromyces</taxon>
    </lineage>
</organism>
<dbReference type="GeneID" id="37041853"/>
<evidence type="ECO:0000256" key="4">
    <source>
        <dbReference type="ARBA" id="ARBA00022833"/>
    </source>
</evidence>
<dbReference type="GO" id="GO:0016702">
    <property type="term" value="F:oxidoreductase activity, acting on single donors with incorporation of molecular oxygen, incorporation of two atoms of oxygen"/>
    <property type="evidence" value="ECO:0007669"/>
    <property type="project" value="UniProtKB-ARBA"/>
</dbReference>
<feature type="domain" description="Extradiol ring-cleavage dioxygenase class III enzyme subunit B" evidence="6">
    <location>
        <begin position="21"/>
        <end position="279"/>
    </location>
</feature>
<sequence>MSTNAHVGASTGRAPIWFIAHGGPPTMYDRQHPAYKHWLRVAREIKESKLKAIVFISAHWQREDGPSKSVSVNVAETIPLVYDFYGFPKHYYEETFETRNPEWLSKAVRDQLSSKGYHVESVERGLDHGVWVPLLAAFGPKLDIPLIQVSLPPSTRPDQDGIDALQLGAALRPLRDQGFAIVGGGQPVHNLRDFFRYSQMGPGVKAPYAQSFATALTQALVPPSSHPSKDEDNTTDPRRWDAAKALFLRPDYRQAHPTSEHLLPALVALGAAHSDEAGTEQIDHIDGALAWNMYRYG</sequence>
<dbReference type="InterPro" id="IPR014436">
    <property type="entry name" value="Extradiol_dOase_DODA"/>
</dbReference>